<proteinExistence type="predicted"/>
<evidence type="ECO:0000313" key="2">
    <source>
        <dbReference type="EMBL" id="KQK25060.1"/>
    </source>
</evidence>
<protein>
    <submittedName>
        <fullName evidence="2">Uncharacterized protein</fullName>
    </submittedName>
</protein>
<dbReference type="AlphaFoldDB" id="A0A0Q3KLL5"/>
<reference evidence="2 3" key="1">
    <citation type="submission" date="2015-10" db="EMBL/GenBank/DDBJ databases">
        <title>Chryseobacterium aquaticum genome.</title>
        <authorList>
            <person name="Newman J.D."/>
            <person name="Ferguson M.B."/>
            <person name="Miller J.R."/>
        </authorList>
    </citation>
    <scope>NUCLEOTIDE SEQUENCE [LARGE SCALE GENOMIC DNA]</scope>
    <source>
        <strain evidence="2 3">KCTC 12483</strain>
    </source>
</reference>
<dbReference type="EMBL" id="LLYZ01000008">
    <property type="protein sequence ID" value="KQK25060.1"/>
    <property type="molecule type" value="Genomic_DNA"/>
</dbReference>
<sequence length="225" mass="24981">MKKIYILAFAFLSIFAYSQVNIPVSSSRGTILTKTNQKIEYRNLKYEKGKVVYTNLQNGQQEFLYDNSVKNIEEKTETTVLSPEIKSENSASSIVTLQKPNLTDKKEIQSFLLQEKDPQYKSGKSLNNLGTAFLVGGTTCFVVGGAINLSSANKTYSFGEEEPKGSPIPLIIGLVGMGAGVVMKLSGHSQMRRAVEIYKNSDTRKFTPSYYVLNNRNGVGLMMKF</sequence>
<evidence type="ECO:0000256" key="1">
    <source>
        <dbReference type="SAM" id="SignalP"/>
    </source>
</evidence>
<accession>A0A0Q3KLL5</accession>
<name>A0A0Q3KLL5_9FLAO</name>
<comment type="caution">
    <text evidence="2">The sequence shown here is derived from an EMBL/GenBank/DDBJ whole genome shotgun (WGS) entry which is preliminary data.</text>
</comment>
<keyword evidence="1" id="KW-0732">Signal</keyword>
<feature type="chain" id="PRO_5006204902" evidence="1">
    <location>
        <begin position="19"/>
        <end position="225"/>
    </location>
</feature>
<organism evidence="2 3">
    <name type="scientific">Chryseobacterium aquaticum</name>
    <dbReference type="NCBI Taxonomy" id="452084"/>
    <lineage>
        <taxon>Bacteria</taxon>
        <taxon>Pseudomonadati</taxon>
        <taxon>Bacteroidota</taxon>
        <taxon>Flavobacteriia</taxon>
        <taxon>Flavobacteriales</taxon>
        <taxon>Weeksellaceae</taxon>
        <taxon>Chryseobacterium group</taxon>
        <taxon>Chryseobacterium</taxon>
    </lineage>
</organism>
<dbReference type="Proteomes" id="UP000051682">
    <property type="component" value="Unassembled WGS sequence"/>
</dbReference>
<gene>
    <name evidence="2" type="ORF">AR438_13075</name>
</gene>
<keyword evidence="3" id="KW-1185">Reference proteome</keyword>
<dbReference type="OrthoDB" id="1257986at2"/>
<feature type="signal peptide" evidence="1">
    <location>
        <begin position="1"/>
        <end position="18"/>
    </location>
</feature>
<dbReference type="RefSeq" id="WP_056015856.1">
    <property type="nucleotide sequence ID" value="NZ_LLYZ01000008.1"/>
</dbReference>
<evidence type="ECO:0000313" key="3">
    <source>
        <dbReference type="Proteomes" id="UP000051682"/>
    </source>
</evidence>